<keyword evidence="6" id="KW-0472">Membrane</keyword>
<dbReference type="SUPFAM" id="SSF69593">
    <property type="entry name" value="Glycerol-3-phosphate (1)-acyltransferase"/>
    <property type="match status" value="1"/>
</dbReference>
<comment type="similarity">
    <text evidence="2 5">Belongs to the 1-acyl-sn-glycerol-3-phosphate acyltransferase family.</text>
</comment>
<feature type="transmembrane region" description="Helical" evidence="6">
    <location>
        <begin position="35"/>
        <end position="55"/>
    </location>
</feature>
<evidence type="ECO:0000313" key="9">
    <source>
        <dbReference type="Proteomes" id="UP001153954"/>
    </source>
</evidence>
<dbReference type="Pfam" id="PF01553">
    <property type="entry name" value="Acyltransferase"/>
    <property type="match status" value="1"/>
</dbReference>
<evidence type="ECO:0000259" key="7">
    <source>
        <dbReference type="SMART" id="SM00563"/>
    </source>
</evidence>
<evidence type="ECO:0000256" key="1">
    <source>
        <dbReference type="ARBA" id="ARBA00004728"/>
    </source>
</evidence>
<keyword evidence="6" id="KW-0812">Transmembrane</keyword>
<accession>A0AAU9ULK1</accession>
<keyword evidence="5" id="KW-1208">Phospholipid metabolism</keyword>
<feature type="domain" description="Phospholipid/glycerol acyltransferase" evidence="7">
    <location>
        <begin position="95"/>
        <end position="213"/>
    </location>
</feature>
<dbReference type="InterPro" id="IPR004552">
    <property type="entry name" value="AGP_acyltrans"/>
</dbReference>
<dbReference type="GO" id="GO:0016020">
    <property type="term" value="C:membrane"/>
    <property type="evidence" value="ECO:0007669"/>
    <property type="project" value="InterPro"/>
</dbReference>
<keyword evidence="9" id="KW-1185">Reference proteome</keyword>
<proteinExistence type="inferred from homology"/>
<dbReference type="CDD" id="cd07989">
    <property type="entry name" value="LPLAT_AGPAT-like"/>
    <property type="match status" value="1"/>
</dbReference>
<keyword evidence="4 5" id="KW-0012">Acyltransferase</keyword>
<evidence type="ECO:0000256" key="5">
    <source>
        <dbReference type="RuleBase" id="RU361267"/>
    </source>
</evidence>
<comment type="catalytic activity">
    <reaction evidence="5">
        <text>a 1-acyl-sn-glycero-3-phosphate + an acyl-CoA = a 1,2-diacyl-sn-glycero-3-phosphate + CoA</text>
        <dbReference type="Rhea" id="RHEA:19709"/>
        <dbReference type="ChEBI" id="CHEBI:57287"/>
        <dbReference type="ChEBI" id="CHEBI:57970"/>
        <dbReference type="ChEBI" id="CHEBI:58342"/>
        <dbReference type="ChEBI" id="CHEBI:58608"/>
        <dbReference type="EC" id="2.3.1.51"/>
    </reaction>
</comment>
<feature type="transmembrane region" description="Helical" evidence="6">
    <location>
        <begin position="6"/>
        <end position="23"/>
    </location>
</feature>
<dbReference type="SMART" id="SM00563">
    <property type="entry name" value="PlsC"/>
    <property type="match status" value="1"/>
</dbReference>
<dbReference type="PANTHER" id="PTHR10434">
    <property type="entry name" value="1-ACYL-SN-GLYCEROL-3-PHOSPHATE ACYLTRANSFERASE"/>
    <property type="match status" value="1"/>
</dbReference>
<evidence type="ECO:0000256" key="2">
    <source>
        <dbReference type="ARBA" id="ARBA00008655"/>
    </source>
</evidence>
<keyword evidence="3 5" id="KW-0808">Transferase</keyword>
<dbReference type="PANTHER" id="PTHR10434:SF53">
    <property type="entry name" value="1-ACYL-SN-GLYCEROL-3-PHOSPHATE ACYLTRANSFERASE"/>
    <property type="match status" value="1"/>
</dbReference>
<comment type="caution">
    <text evidence="8">The sequence shown here is derived from an EMBL/GenBank/DDBJ whole genome shotgun (WGS) entry which is preliminary data.</text>
</comment>
<dbReference type="EC" id="2.3.1.51" evidence="5"/>
<keyword evidence="5" id="KW-0444">Lipid biosynthesis</keyword>
<keyword evidence="5" id="KW-0443">Lipid metabolism</keyword>
<dbReference type="GO" id="GO:0005783">
    <property type="term" value="C:endoplasmic reticulum"/>
    <property type="evidence" value="ECO:0007669"/>
    <property type="project" value="TreeGrafter"/>
</dbReference>
<organism evidence="8 9">
    <name type="scientific">Euphydryas editha</name>
    <name type="common">Edith's checkerspot</name>
    <dbReference type="NCBI Taxonomy" id="104508"/>
    <lineage>
        <taxon>Eukaryota</taxon>
        <taxon>Metazoa</taxon>
        <taxon>Ecdysozoa</taxon>
        <taxon>Arthropoda</taxon>
        <taxon>Hexapoda</taxon>
        <taxon>Insecta</taxon>
        <taxon>Pterygota</taxon>
        <taxon>Neoptera</taxon>
        <taxon>Endopterygota</taxon>
        <taxon>Lepidoptera</taxon>
        <taxon>Glossata</taxon>
        <taxon>Ditrysia</taxon>
        <taxon>Papilionoidea</taxon>
        <taxon>Nymphalidae</taxon>
        <taxon>Nymphalinae</taxon>
        <taxon>Euphydryas</taxon>
    </lineage>
</organism>
<sequence>MWHKMVYILITIITMFLFKNKFYKISKYVEYYFKNGLIYFFMICGGLIFTPLFIWKGKNAKNGRIMAEPSKEVTRIFGIKWHIRNAEIVSENRGAVIVLNHQSALDALCVCQLWPAWKNAVLVVKKELFYFWPYGLASYLTDTIFINRGNPKVAHELLMNKSKDLLQNKIKIVIFPEGTRNGESTKLLPFKKGAFNVAVEAQVPIIPIVVSPYYFINKQKHIFNKGHVIAQCLEPVSTEGLTMEDVPDLLNRVQNTMEKVYTELSVEVTKDLPPDYPLTTTKKY</sequence>
<dbReference type="GO" id="GO:0003841">
    <property type="term" value="F:1-acylglycerol-3-phosphate O-acyltransferase activity"/>
    <property type="evidence" value="ECO:0007669"/>
    <property type="project" value="UniProtKB-UniRule"/>
</dbReference>
<keyword evidence="5" id="KW-0594">Phospholipid biosynthesis</keyword>
<protein>
    <recommendedName>
        <fullName evidence="5">1-acyl-sn-glycerol-3-phosphate acyltransferase</fullName>
        <ecNumber evidence="5">2.3.1.51</ecNumber>
    </recommendedName>
</protein>
<evidence type="ECO:0000256" key="4">
    <source>
        <dbReference type="ARBA" id="ARBA00023315"/>
    </source>
</evidence>
<evidence type="ECO:0000256" key="6">
    <source>
        <dbReference type="SAM" id="Phobius"/>
    </source>
</evidence>
<evidence type="ECO:0000256" key="3">
    <source>
        <dbReference type="ARBA" id="ARBA00022679"/>
    </source>
</evidence>
<dbReference type="InterPro" id="IPR002123">
    <property type="entry name" value="Plipid/glycerol_acylTrfase"/>
</dbReference>
<dbReference type="EMBL" id="CAKOGL010000022">
    <property type="protein sequence ID" value="CAH2100077.1"/>
    <property type="molecule type" value="Genomic_DNA"/>
</dbReference>
<comment type="pathway">
    <text evidence="1">Phospholipid metabolism; CDP-diacylglycerol biosynthesis; CDP-diacylglycerol from sn-glycerol 3-phosphate: step 2/3.</text>
</comment>
<reference evidence="8" key="1">
    <citation type="submission" date="2022-03" db="EMBL/GenBank/DDBJ databases">
        <authorList>
            <person name="Tunstrom K."/>
        </authorList>
    </citation>
    <scope>NUCLEOTIDE SEQUENCE</scope>
</reference>
<evidence type="ECO:0000313" key="8">
    <source>
        <dbReference type="EMBL" id="CAH2100077.1"/>
    </source>
</evidence>
<gene>
    <name evidence="8" type="ORF">EEDITHA_LOCUS14983</name>
</gene>
<comment type="domain">
    <text evidence="5">The HXXXXD motif is essential for acyltransferase activity and may constitute the binding site for the phosphate moiety of the glycerol-3-phosphate.</text>
</comment>
<dbReference type="NCBIfam" id="TIGR00530">
    <property type="entry name" value="AGP_acyltrn"/>
    <property type="match status" value="1"/>
</dbReference>
<dbReference type="GO" id="GO:0006654">
    <property type="term" value="P:phosphatidic acid biosynthetic process"/>
    <property type="evidence" value="ECO:0007669"/>
    <property type="project" value="TreeGrafter"/>
</dbReference>
<keyword evidence="6" id="KW-1133">Transmembrane helix</keyword>
<name>A0AAU9ULK1_EUPED</name>
<dbReference type="AlphaFoldDB" id="A0AAU9ULK1"/>
<dbReference type="Proteomes" id="UP001153954">
    <property type="component" value="Unassembled WGS sequence"/>
</dbReference>